<evidence type="ECO:0000313" key="2">
    <source>
        <dbReference type="Proteomes" id="UP001162501"/>
    </source>
</evidence>
<organism evidence="1 2">
    <name type="scientific">Rangifer tarandus platyrhynchus</name>
    <name type="common">Svalbard reindeer</name>
    <dbReference type="NCBI Taxonomy" id="3082113"/>
    <lineage>
        <taxon>Eukaryota</taxon>
        <taxon>Metazoa</taxon>
        <taxon>Chordata</taxon>
        <taxon>Craniata</taxon>
        <taxon>Vertebrata</taxon>
        <taxon>Euteleostomi</taxon>
        <taxon>Mammalia</taxon>
        <taxon>Eutheria</taxon>
        <taxon>Laurasiatheria</taxon>
        <taxon>Artiodactyla</taxon>
        <taxon>Ruminantia</taxon>
        <taxon>Pecora</taxon>
        <taxon>Cervidae</taxon>
        <taxon>Odocoileinae</taxon>
        <taxon>Rangifer</taxon>
    </lineage>
</organism>
<gene>
    <name evidence="1" type="ORF">MRATA1EN22A_LOCUS29217</name>
</gene>
<protein>
    <submittedName>
        <fullName evidence="1">Uncharacterized protein</fullName>
    </submittedName>
</protein>
<name>A0ACB1KF47_RANTA</name>
<evidence type="ECO:0000313" key="1">
    <source>
        <dbReference type="EMBL" id="CAM9159395.1"/>
    </source>
</evidence>
<comment type="caution">
    <text evidence="1">The sequence shown here is derived from an EMBL/GenBank/DDBJ whole genome shotgun (WGS) entry which is preliminary data.</text>
</comment>
<proteinExistence type="predicted"/>
<dbReference type="EMBL" id="CATOBB020000450">
    <property type="protein sequence ID" value="CAM9159395.1"/>
    <property type="molecule type" value="Genomic_DNA"/>
</dbReference>
<reference evidence="1" key="1">
    <citation type="submission" date="2025-03" db="EMBL/GenBank/DDBJ databases">
        <authorList>
            <consortium name="ELIXIR-Norway"/>
            <consortium name="Elixir Norway"/>
        </authorList>
    </citation>
    <scope>NUCLEOTIDE SEQUENCE</scope>
</reference>
<accession>A0ACB1KF47</accession>
<dbReference type="Proteomes" id="UP001162501">
    <property type="component" value="Unassembled WGS sequence"/>
</dbReference>
<sequence>MPRLYPQLLLEGTPQGNRWRVPRVPRLWFSDEMIMYSTYYSIVKAAVSVVAPNEAPEVDEEKESSDYKCALCIVLVVEMSELSKPEEDFQDPGEAQCPVNCAALGG</sequence>